<evidence type="ECO:0000259" key="1">
    <source>
        <dbReference type="PROSITE" id="PS50164"/>
    </source>
</evidence>
<dbReference type="EMBL" id="CP033932">
    <property type="protein sequence ID" value="AZB27133.1"/>
    <property type="molecule type" value="Genomic_DNA"/>
</dbReference>
<dbReference type="CDD" id="cd10439">
    <property type="entry name" value="GIY-YIG_COG3410"/>
    <property type="match status" value="1"/>
</dbReference>
<dbReference type="Proteomes" id="UP000271193">
    <property type="component" value="Chromosome"/>
</dbReference>
<sequence>MKNFTITEEYDFDHLIETKINNNHKDYLSWPIVYFLKNKKTKAAYIGETTDVLTRINTHLKSDEKKHLSSVNLILSNLFHKSATLDLESNLIKYISADGQYTLQNGNLGVSNHQYHEKKVYWNLFKDIWDELRQLGISRHSLDFINNSDLFKYSPYKSLSKEQIKGLKMILNCLLDENAKVSLIHGGAGTGKSILAIFLFKLLKTNLEDFNYADFDEDDEDLFLLLKRVKEKYTDLNMALVIPMASFRKTISNVFKNVNGLSQKMVIGPSDLAQNKYDLIIVDEGHRLRRRVNLGSYFGTFDRNCEKLGLDKFTASELDWVILQSTKSIIFYDQYQSIKPSDTLKESFKKLELAPSTRVEKLKTQLRVRGGNNYIKLIHKIFDAPSTLSLHPYKTKDYEFYLFDDLSEMINKIKEKNELYGLSRMVAGYAWEWVSNKNTEAYDIVIGENQLKWNSISVDWVNSPNSINEVGCIHTTQGYDLNYTGVIIGPELDYDFTSKKLTVDKQKYRDKNGKNSIQNEEELLDFIINIYKTILLRGIEGTYIYVCNENLRRFLQQFVPTFNPSYTEEKLIKFSNTPTENSIPFYDLNIAAGSFSELQELENVKYIELDSLENRDDYFACTVIGESMNKIIPNGSICLFKKYSGGSRNGLITLVEGRNITDLEFGSNYTIKEYSSKKITDEEGWHHEEIVLLPQSYDSNFEPIILRDEETIDFKTLGIFVKVLK</sequence>
<dbReference type="InterPro" id="IPR018647">
    <property type="entry name" value="SLFN_3-like_DNA/RNA_helicase"/>
</dbReference>
<reference evidence="3" key="1">
    <citation type="submission" date="2018-11" db="EMBL/GenBank/DDBJ databases">
        <title>Proposal to divide the Flavobacteriaceae and reorganize its genera based on Amino Acid Identity values calculated from whole genome sequences.</title>
        <authorList>
            <person name="Nicholson A.C."/>
            <person name="Gulvik C.A."/>
            <person name="Whitney A.M."/>
            <person name="Humrighouse B.W."/>
            <person name="Bell M."/>
            <person name="Holmes B."/>
            <person name="Steigerwalt A.G."/>
            <person name="Villarma A."/>
            <person name="Sheth M."/>
            <person name="Batra D."/>
            <person name="Pryor J."/>
            <person name="Bernardet J.-F."/>
            <person name="Hugo C."/>
            <person name="Kampfer P."/>
            <person name="Newman J."/>
            <person name="McQuiston J.R."/>
        </authorList>
    </citation>
    <scope>NUCLEOTIDE SEQUENCE [LARGE SCALE GENOMIC DNA]</scope>
    <source>
        <strain evidence="3">G0229</strain>
    </source>
</reference>
<name>A0A3G6TGU5_9FLAO</name>
<proteinExistence type="predicted"/>
<dbReference type="SUPFAM" id="SSF82771">
    <property type="entry name" value="GIY-YIG endonuclease"/>
    <property type="match status" value="1"/>
</dbReference>
<dbReference type="InterPro" id="IPR036286">
    <property type="entry name" value="LexA/Signal_pep-like_sf"/>
</dbReference>
<evidence type="ECO:0000313" key="3">
    <source>
        <dbReference type="Proteomes" id="UP000271193"/>
    </source>
</evidence>
<organism evidence="2 3">
    <name type="scientific">Chryseobacterium bernardetii</name>
    <dbReference type="NCBI Taxonomy" id="1241978"/>
    <lineage>
        <taxon>Bacteria</taxon>
        <taxon>Pseudomonadati</taxon>
        <taxon>Bacteroidota</taxon>
        <taxon>Flavobacteriia</taxon>
        <taxon>Flavobacteriales</taxon>
        <taxon>Weeksellaceae</taxon>
        <taxon>Chryseobacterium group</taxon>
        <taxon>Chryseobacterium</taxon>
    </lineage>
</organism>
<dbReference type="Pfam" id="PF09848">
    <property type="entry name" value="SLFN-g3_helicase"/>
    <property type="match status" value="1"/>
</dbReference>
<dbReference type="PROSITE" id="PS50164">
    <property type="entry name" value="GIY_YIG"/>
    <property type="match status" value="1"/>
</dbReference>
<dbReference type="GeneID" id="99067548"/>
<dbReference type="Gene3D" id="3.40.50.300">
    <property type="entry name" value="P-loop containing nucleotide triphosphate hydrolases"/>
    <property type="match status" value="1"/>
</dbReference>
<dbReference type="Gene3D" id="2.10.109.10">
    <property type="entry name" value="Umud Fragment, subunit A"/>
    <property type="match status" value="1"/>
</dbReference>
<gene>
    <name evidence="2" type="ORF">EG339_22365</name>
</gene>
<keyword evidence="3" id="KW-1185">Reference proteome</keyword>
<dbReference type="InterPro" id="IPR027417">
    <property type="entry name" value="P-loop_NTPase"/>
</dbReference>
<dbReference type="InterPro" id="IPR000305">
    <property type="entry name" value="GIY-YIG_endonuc"/>
</dbReference>
<evidence type="ECO:0000313" key="2">
    <source>
        <dbReference type="EMBL" id="AZB27133.1"/>
    </source>
</evidence>
<dbReference type="Pfam" id="PF01541">
    <property type="entry name" value="GIY-YIG"/>
    <property type="match status" value="1"/>
</dbReference>
<dbReference type="RefSeq" id="WP_123872181.1">
    <property type="nucleotide sequence ID" value="NZ_CP033932.1"/>
</dbReference>
<dbReference type="SUPFAM" id="SSF52540">
    <property type="entry name" value="P-loop containing nucleoside triphosphate hydrolases"/>
    <property type="match status" value="1"/>
</dbReference>
<dbReference type="SUPFAM" id="SSF51306">
    <property type="entry name" value="LexA/Signal peptidase"/>
    <property type="match status" value="1"/>
</dbReference>
<feature type="domain" description="GIY-YIG" evidence="1">
    <location>
        <begin position="29"/>
        <end position="103"/>
    </location>
</feature>
<dbReference type="KEGG" id="cben:EG339_22365"/>
<accession>A0A3G6TGU5</accession>
<dbReference type="AlphaFoldDB" id="A0A3G6TGU5"/>
<dbReference type="InterPro" id="IPR035901">
    <property type="entry name" value="GIY-YIG_endonuc_sf"/>
</dbReference>
<protein>
    <submittedName>
        <fullName evidence="2">DUF2075 domain-containing protein</fullName>
    </submittedName>
</protein>